<dbReference type="RefSeq" id="WP_378261355.1">
    <property type="nucleotide sequence ID" value="NZ_JBHUKR010000004.1"/>
</dbReference>
<proteinExistence type="predicted"/>
<dbReference type="PANTHER" id="PTHR30290:SF38">
    <property type="entry name" value="D,D-DIPEPTIDE-BINDING PERIPLASMIC PROTEIN DDPA-RELATED"/>
    <property type="match status" value="1"/>
</dbReference>
<dbReference type="PANTHER" id="PTHR30290">
    <property type="entry name" value="PERIPLASMIC BINDING COMPONENT OF ABC TRANSPORTER"/>
    <property type="match status" value="1"/>
</dbReference>
<feature type="chain" id="PRO_5046480090" evidence="2">
    <location>
        <begin position="20"/>
        <end position="504"/>
    </location>
</feature>
<evidence type="ECO:0000256" key="1">
    <source>
        <dbReference type="ARBA" id="ARBA00022729"/>
    </source>
</evidence>
<dbReference type="PIRSF" id="PIRSF002741">
    <property type="entry name" value="MppA"/>
    <property type="match status" value="1"/>
</dbReference>
<dbReference type="Gene3D" id="3.90.76.10">
    <property type="entry name" value="Dipeptide-binding Protein, Domain 1"/>
    <property type="match status" value="1"/>
</dbReference>
<evidence type="ECO:0000259" key="3">
    <source>
        <dbReference type="Pfam" id="PF00496"/>
    </source>
</evidence>
<comment type="caution">
    <text evidence="4">The sequence shown here is derived from an EMBL/GenBank/DDBJ whole genome shotgun (WGS) entry which is preliminary data.</text>
</comment>
<organism evidence="4 5">
    <name type="scientific">Amycolatopsis pigmentata</name>
    <dbReference type="NCBI Taxonomy" id="450801"/>
    <lineage>
        <taxon>Bacteria</taxon>
        <taxon>Bacillati</taxon>
        <taxon>Actinomycetota</taxon>
        <taxon>Actinomycetes</taxon>
        <taxon>Pseudonocardiales</taxon>
        <taxon>Pseudonocardiaceae</taxon>
        <taxon>Amycolatopsis</taxon>
    </lineage>
</organism>
<gene>
    <name evidence="4" type="ORF">ACFSXZ_04095</name>
</gene>
<feature type="domain" description="Solute-binding protein family 5" evidence="3">
    <location>
        <begin position="69"/>
        <end position="421"/>
    </location>
</feature>
<dbReference type="InterPro" id="IPR030678">
    <property type="entry name" value="Peptide/Ni-bd"/>
</dbReference>
<dbReference type="InterPro" id="IPR000914">
    <property type="entry name" value="SBP_5_dom"/>
</dbReference>
<evidence type="ECO:0000313" key="5">
    <source>
        <dbReference type="Proteomes" id="UP001597417"/>
    </source>
</evidence>
<protein>
    <submittedName>
        <fullName evidence="4">ABC transporter substrate-binding protein</fullName>
    </submittedName>
</protein>
<accession>A0ABW5FLL6</accession>
<name>A0ABW5FLL6_9PSEU</name>
<dbReference type="Gene3D" id="3.10.105.10">
    <property type="entry name" value="Dipeptide-binding Protein, Domain 3"/>
    <property type="match status" value="1"/>
</dbReference>
<sequence>MLAPAVAMVVGLAACSGGAATGGGSQPQVLRVAHNTPPTSLDPALAATFGSTFLNLVYESLLKRDDKGEVGPGLAKEWKLSADAKQLDLTLRDGVKFQDNAPFNAEAVKANLDAAPKRGGDIPNQLSLIETVVVVDPTHVKITMKRPASDLLGILASEAGMMISPAALGSKDLGKKPVGTGPFLVDVFNQTGITYKKWPGYWDAARVKLDRIEYLTGLDDPARLNALLTGQADLGTSMRTTQIAEADARGDQLKSSRATVAQINAIMLNTSRSKLANPAMRLAIQHAIDRKAIQNALFEGGCQPVAQPFPTTYWASDPALEQSKDAAYDPDTARKLLQDAGLVGTPLKLYVGSTAVFQNMAAAVQQQLNAIGLKVSVEVLDAVALSKARASGDFEASIASVQSGRPDPALFVRQFYLPGGIFNPGNTKYTGIDQALSDMNTTNDMAKRSEDMHQIDKAVLEQGPTVIPICAPDYVNIYKSNVKGVRIPVAMDFDLSTLYFDPPK</sequence>
<evidence type="ECO:0000313" key="4">
    <source>
        <dbReference type="EMBL" id="MFD2415504.1"/>
    </source>
</evidence>
<feature type="signal peptide" evidence="2">
    <location>
        <begin position="1"/>
        <end position="19"/>
    </location>
</feature>
<dbReference type="EMBL" id="JBHUKR010000004">
    <property type="protein sequence ID" value="MFD2415504.1"/>
    <property type="molecule type" value="Genomic_DNA"/>
</dbReference>
<evidence type="ECO:0000256" key="2">
    <source>
        <dbReference type="SAM" id="SignalP"/>
    </source>
</evidence>
<dbReference type="InterPro" id="IPR039424">
    <property type="entry name" value="SBP_5"/>
</dbReference>
<dbReference type="Pfam" id="PF00496">
    <property type="entry name" value="SBP_bac_5"/>
    <property type="match status" value="1"/>
</dbReference>
<keyword evidence="1 2" id="KW-0732">Signal</keyword>
<dbReference type="Gene3D" id="3.40.190.10">
    <property type="entry name" value="Periplasmic binding protein-like II"/>
    <property type="match status" value="1"/>
</dbReference>
<reference evidence="5" key="1">
    <citation type="journal article" date="2019" name="Int. J. Syst. Evol. Microbiol.">
        <title>The Global Catalogue of Microorganisms (GCM) 10K type strain sequencing project: providing services to taxonomists for standard genome sequencing and annotation.</title>
        <authorList>
            <consortium name="The Broad Institute Genomics Platform"/>
            <consortium name="The Broad Institute Genome Sequencing Center for Infectious Disease"/>
            <person name="Wu L."/>
            <person name="Ma J."/>
        </authorList>
    </citation>
    <scope>NUCLEOTIDE SEQUENCE [LARGE SCALE GENOMIC DNA]</scope>
    <source>
        <strain evidence="5">CGMCC 4.7645</strain>
    </source>
</reference>
<keyword evidence="5" id="KW-1185">Reference proteome</keyword>
<dbReference type="SUPFAM" id="SSF53850">
    <property type="entry name" value="Periplasmic binding protein-like II"/>
    <property type="match status" value="1"/>
</dbReference>
<dbReference type="Proteomes" id="UP001597417">
    <property type="component" value="Unassembled WGS sequence"/>
</dbReference>